<sequence length="61" mass="6966">MAHNEATDCMLDAMFGWKDGKMSKIYNRNAERARLVRQTEERINWDGIGSKLLPADDLKPG</sequence>
<organism evidence="1 2">
    <name type="scientific">Agrobacterium genomosp. 13 str. CFBP 6927</name>
    <dbReference type="NCBI Taxonomy" id="1183428"/>
    <lineage>
        <taxon>Bacteria</taxon>
        <taxon>Pseudomonadati</taxon>
        <taxon>Pseudomonadota</taxon>
        <taxon>Alphaproteobacteria</taxon>
        <taxon>Hyphomicrobiales</taxon>
        <taxon>Rhizobiaceae</taxon>
        <taxon>Rhizobium/Agrobacterium group</taxon>
        <taxon>Agrobacterium</taxon>
        <taxon>Agrobacterium tumefaciens complex</taxon>
    </lineage>
</organism>
<dbReference type="EMBL" id="FBWH01000014">
    <property type="protein sequence ID" value="CUX20343.1"/>
    <property type="molecule type" value="Genomic_DNA"/>
</dbReference>
<name>A0ABM9VD82_9HYPH</name>
<protein>
    <recommendedName>
        <fullName evidence="3">Integrase</fullName>
    </recommendedName>
</protein>
<comment type="caution">
    <text evidence="1">The sequence shown here is derived from an EMBL/GenBank/DDBJ whole genome shotgun (WGS) entry which is preliminary data.</text>
</comment>
<keyword evidence="2" id="KW-1185">Reference proteome</keyword>
<evidence type="ECO:0000313" key="1">
    <source>
        <dbReference type="EMBL" id="CUX20343.1"/>
    </source>
</evidence>
<evidence type="ECO:0008006" key="3">
    <source>
        <dbReference type="Google" id="ProtNLM"/>
    </source>
</evidence>
<evidence type="ECO:0000313" key="2">
    <source>
        <dbReference type="Proteomes" id="UP000191812"/>
    </source>
</evidence>
<proteinExistence type="predicted"/>
<accession>A0ABM9VD82</accession>
<gene>
    <name evidence="1" type="ORF">AGR13a_Cc210077</name>
</gene>
<dbReference type="Proteomes" id="UP000191812">
    <property type="component" value="Unassembled WGS sequence"/>
</dbReference>
<reference evidence="1 2" key="1">
    <citation type="submission" date="2016-01" db="EMBL/GenBank/DDBJ databases">
        <authorList>
            <person name="Regsiter A."/>
            <person name="william w."/>
        </authorList>
    </citation>
    <scope>NUCLEOTIDE SEQUENCE [LARGE SCALE GENOMIC DNA]</scope>
    <source>
        <strain evidence="1 2">CFBP 6927</strain>
    </source>
</reference>